<protein>
    <recommendedName>
        <fullName evidence="3">phospholipase D</fullName>
        <ecNumber evidence="3">3.1.4.4</ecNumber>
    </recommendedName>
</protein>
<dbReference type="Pfam" id="PF13091">
    <property type="entry name" value="PLDc_2"/>
    <property type="match status" value="1"/>
</dbReference>
<evidence type="ECO:0000313" key="9">
    <source>
        <dbReference type="EMBL" id="GGE06926.1"/>
    </source>
</evidence>
<name>A0A8J2VGA8_9BACL</name>
<evidence type="ECO:0000256" key="2">
    <source>
        <dbReference type="ARBA" id="ARBA00008664"/>
    </source>
</evidence>
<dbReference type="InterPro" id="IPR001736">
    <property type="entry name" value="PLipase_D/transphosphatidylase"/>
</dbReference>
<evidence type="ECO:0000256" key="3">
    <source>
        <dbReference type="ARBA" id="ARBA00012027"/>
    </source>
</evidence>
<dbReference type="InterPro" id="IPR051406">
    <property type="entry name" value="PLD_domain"/>
</dbReference>
<feature type="region of interest" description="Disordered" evidence="7">
    <location>
        <begin position="317"/>
        <end position="344"/>
    </location>
</feature>
<comment type="similarity">
    <text evidence="2">Belongs to the phospholipase D family.</text>
</comment>
<dbReference type="PANTHER" id="PTHR43856:SF1">
    <property type="entry name" value="MITOCHONDRIAL CARDIOLIPIN HYDROLASE"/>
    <property type="match status" value="1"/>
</dbReference>
<evidence type="ECO:0000259" key="8">
    <source>
        <dbReference type="PROSITE" id="PS50035"/>
    </source>
</evidence>
<evidence type="ECO:0000313" key="10">
    <source>
        <dbReference type="Proteomes" id="UP000625210"/>
    </source>
</evidence>
<comment type="catalytic activity">
    <reaction evidence="1">
        <text>a 1,2-diacyl-sn-glycero-3-phosphocholine + H2O = a 1,2-diacyl-sn-glycero-3-phosphate + choline + H(+)</text>
        <dbReference type="Rhea" id="RHEA:14445"/>
        <dbReference type="ChEBI" id="CHEBI:15354"/>
        <dbReference type="ChEBI" id="CHEBI:15377"/>
        <dbReference type="ChEBI" id="CHEBI:15378"/>
        <dbReference type="ChEBI" id="CHEBI:57643"/>
        <dbReference type="ChEBI" id="CHEBI:58608"/>
        <dbReference type="EC" id="3.1.4.4"/>
    </reaction>
</comment>
<feature type="compositionally biased region" description="Polar residues" evidence="7">
    <location>
        <begin position="317"/>
        <end position="330"/>
    </location>
</feature>
<accession>A0A8J2VGA8</accession>
<keyword evidence="5" id="KW-0442">Lipid degradation</keyword>
<comment type="caution">
    <text evidence="9">The sequence shown here is derived from an EMBL/GenBank/DDBJ whole genome shotgun (WGS) entry which is preliminary data.</text>
</comment>
<dbReference type="PANTHER" id="PTHR43856">
    <property type="entry name" value="CARDIOLIPIN HYDROLASE"/>
    <property type="match status" value="1"/>
</dbReference>
<dbReference type="Proteomes" id="UP000625210">
    <property type="component" value="Unassembled WGS sequence"/>
</dbReference>
<dbReference type="GO" id="GO:0016891">
    <property type="term" value="F:RNA endonuclease activity producing 5'-phosphomonoesters, hydrolytic mechanism"/>
    <property type="evidence" value="ECO:0007669"/>
    <property type="project" value="TreeGrafter"/>
</dbReference>
<keyword evidence="4" id="KW-0378">Hydrolase</keyword>
<gene>
    <name evidence="9" type="ORF">GCM10011571_05130</name>
</gene>
<reference evidence="9" key="2">
    <citation type="submission" date="2020-09" db="EMBL/GenBank/DDBJ databases">
        <authorList>
            <person name="Sun Q."/>
            <person name="Zhou Y."/>
        </authorList>
    </citation>
    <scope>NUCLEOTIDE SEQUENCE</scope>
    <source>
        <strain evidence="9">CGMCC 1.15179</strain>
    </source>
</reference>
<evidence type="ECO:0000256" key="1">
    <source>
        <dbReference type="ARBA" id="ARBA00000798"/>
    </source>
</evidence>
<dbReference type="Gene3D" id="3.30.870.10">
    <property type="entry name" value="Endonuclease Chain A"/>
    <property type="match status" value="1"/>
</dbReference>
<dbReference type="PROSITE" id="PS50035">
    <property type="entry name" value="PLD"/>
    <property type="match status" value="1"/>
</dbReference>
<dbReference type="GO" id="GO:0016042">
    <property type="term" value="P:lipid catabolic process"/>
    <property type="evidence" value="ECO:0007669"/>
    <property type="project" value="UniProtKB-KW"/>
</dbReference>
<reference evidence="9" key="1">
    <citation type="journal article" date="2014" name="Int. J. Syst. Evol. Microbiol.">
        <title>Complete genome sequence of Corynebacterium casei LMG S-19264T (=DSM 44701T), isolated from a smear-ripened cheese.</title>
        <authorList>
            <consortium name="US DOE Joint Genome Institute (JGI-PGF)"/>
            <person name="Walter F."/>
            <person name="Albersmeier A."/>
            <person name="Kalinowski J."/>
            <person name="Ruckert C."/>
        </authorList>
    </citation>
    <scope>NUCLEOTIDE SEQUENCE</scope>
    <source>
        <strain evidence="9">CGMCC 1.15179</strain>
    </source>
</reference>
<keyword evidence="6" id="KW-0443">Lipid metabolism</keyword>
<dbReference type="InterPro" id="IPR025202">
    <property type="entry name" value="PLD-like_dom"/>
</dbReference>
<evidence type="ECO:0000256" key="4">
    <source>
        <dbReference type="ARBA" id="ARBA00022801"/>
    </source>
</evidence>
<dbReference type="EMBL" id="BMHQ01000002">
    <property type="protein sequence ID" value="GGE06926.1"/>
    <property type="molecule type" value="Genomic_DNA"/>
</dbReference>
<dbReference type="GO" id="GO:0006793">
    <property type="term" value="P:phosphorus metabolic process"/>
    <property type="evidence" value="ECO:0007669"/>
    <property type="project" value="UniProtKB-ARBA"/>
</dbReference>
<organism evidence="9 10">
    <name type="scientific">Marinithermofilum abyssi</name>
    <dbReference type="NCBI Taxonomy" id="1571185"/>
    <lineage>
        <taxon>Bacteria</taxon>
        <taxon>Bacillati</taxon>
        <taxon>Bacillota</taxon>
        <taxon>Bacilli</taxon>
        <taxon>Bacillales</taxon>
        <taxon>Thermoactinomycetaceae</taxon>
        <taxon>Marinithermofilum</taxon>
    </lineage>
</organism>
<evidence type="ECO:0000256" key="5">
    <source>
        <dbReference type="ARBA" id="ARBA00022963"/>
    </source>
</evidence>
<evidence type="ECO:0000256" key="6">
    <source>
        <dbReference type="ARBA" id="ARBA00023098"/>
    </source>
</evidence>
<dbReference type="AlphaFoldDB" id="A0A8J2VGA8"/>
<proteinExistence type="inferred from homology"/>
<feature type="domain" description="PLD phosphodiesterase" evidence="8">
    <location>
        <begin position="132"/>
        <end position="159"/>
    </location>
</feature>
<dbReference type="EC" id="3.1.4.4" evidence="3"/>
<sequence>MEPDLAVYELNLPRMVDALIHRAAAGVPVRVIVDAKDPSDAESTERYQLMRVYLEKLIRGKDGRVKTADDVHVYGDSAVFAVEDSAYRSQYGLPANGYADFPQKTVTVGSSPITGYLMAEGEQKAASSYYAPDNQMHNKFAVIDDTWVWTGSWNLTTTGLYGSDANREAGILDGNTNNSIELNSGELAAIYETEFNEMWGSNTTAPNPENSNFGSRKQDNTSHVVQVGGKNVEVYFSGGDNALGKVNQYLTSSANTNTYFNIFAWSDQTILDTLKVKWEGSPSDMQGSLTGFDIKGVFDSNYWNQWWSASIDMTGRTASQTSQDNPNTRWKNPDPVYPSCTINT</sequence>
<keyword evidence="10" id="KW-1185">Reference proteome</keyword>
<dbReference type="SUPFAM" id="SSF56024">
    <property type="entry name" value="Phospholipase D/nuclease"/>
    <property type="match status" value="1"/>
</dbReference>
<evidence type="ECO:0000256" key="7">
    <source>
        <dbReference type="SAM" id="MobiDB-lite"/>
    </source>
</evidence>
<dbReference type="GO" id="GO:0004630">
    <property type="term" value="F:phospholipase D activity"/>
    <property type="evidence" value="ECO:0007669"/>
    <property type="project" value="UniProtKB-EC"/>
</dbReference>